<comment type="caution">
    <text evidence="2">The sequence shown here is derived from an EMBL/GenBank/DDBJ whole genome shotgun (WGS) entry which is preliminary data.</text>
</comment>
<dbReference type="GO" id="GO:0003700">
    <property type="term" value="F:DNA-binding transcription factor activity"/>
    <property type="evidence" value="ECO:0007669"/>
    <property type="project" value="InterPro"/>
</dbReference>
<dbReference type="Proteomes" id="UP000278164">
    <property type="component" value="Unassembled WGS sequence"/>
</dbReference>
<dbReference type="PROSITE" id="PS01124">
    <property type="entry name" value="HTH_ARAC_FAMILY_2"/>
    <property type="match status" value="1"/>
</dbReference>
<dbReference type="Gene3D" id="1.10.10.60">
    <property type="entry name" value="Homeodomain-like"/>
    <property type="match status" value="1"/>
</dbReference>
<evidence type="ECO:0000313" key="3">
    <source>
        <dbReference type="Proteomes" id="UP000278164"/>
    </source>
</evidence>
<accession>A0A3L7ZJF9</accession>
<dbReference type="GO" id="GO:0043565">
    <property type="term" value="F:sequence-specific DNA binding"/>
    <property type="evidence" value="ECO:0007669"/>
    <property type="project" value="InterPro"/>
</dbReference>
<feature type="non-terminal residue" evidence="2">
    <location>
        <position position="1"/>
    </location>
</feature>
<organism evidence="2 3">
    <name type="scientific">Parabacteroides distasonis</name>
    <dbReference type="NCBI Taxonomy" id="823"/>
    <lineage>
        <taxon>Bacteria</taxon>
        <taxon>Pseudomonadati</taxon>
        <taxon>Bacteroidota</taxon>
        <taxon>Bacteroidia</taxon>
        <taxon>Bacteroidales</taxon>
        <taxon>Tannerellaceae</taxon>
        <taxon>Parabacteroides</taxon>
    </lineage>
</organism>
<protein>
    <submittedName>
        <fullName evidence="2">AraC family transcriptional regulator</fullName>
    </submittedName>
</protein>
<gene>
    <name evidence="2" type="ORF">D7V78_18245</name>
</gene>
<proteinExistence type="predicted"/>
<sequence>GYTDQSHMIKEFKLFSGYTPKEYIAQYSPVSDYFTF</sequence>
<name>A0A3L7ZJF9_PARDI</name>
<dbReference type="AlphaFoldDB" id="A0A3L7ZJF9"/>
<evidence type="ECO:0000259" key="1">
    <source>
        <dbReference type="PROSITE" id="PS01124"/>
    </source>
</evidence>
<dbReference type="InterPro" id="IPR018060">
    <property type="entry name" value="HTH_AraC"/>
</dbReference>
<feature type="domain" description="HTH araC/xylS-type" evidence="1">
    <location>
        <begin position="1"/>
        <end position="26"/>
    </location>
</feature>
<dbReference type="OrthoDB" id="323290at2"/>
<evidence type="ECO:0000313" key="2">
    <source>
        <dbReference type="EMBL" id="RLT71986.1"/>
    </source>
</evidence>
<reference evidence="2 3" key="1">
    <citation type="submission" date="2018-09" db="EMBL/GenBank/DDBJ databases">
        <title>Murine metabolic-syndrome-specific gut microbial biobank.</title>
        <authorList>
            <person name="Liu C."/>
        </authorList>
    </citation>
    <scope>NUCLEOTIDE SEQUENCE [LARGE SCALE GENOMIC DNA]</scope>
    <source>
        <strain evidence="2 3">8-P5</strain>
    </source>
</reference>
<dbReference type="EMBL" id="RAYI01000070">
    <property type="protein sequence ID" value="RLT71986.1"/>
    <property type="molecule type" value="Genomic_DNA"/>
</dbReference>